<dbReference type="InterPro" id="IPR002744">
    <property type="entry name" value="MIP18-like"/>
</dbReference>
<sequence>MTGDAAEKEEFRQRIVNVLKSVYDPEIPINIYDLGLVYSISINNSDLEVTLGLTTPFCPIAYLVVQQAENALKQAFPDKNIKVKLDLERQWSPSMMTDEGKKLFKLLYGYDPSEFEQR</sequence>
<organism evidence="2">
    <name type="scientific">Ignisphaera aggregans</name>
    <dbReference type="NCBI Taxonomy" id="334771"/>
    <lineage>
        <taxon>Archaea</taxon>
        <taxon>Thermoproteota</taxon>
        <taxon>Thermoprotei</taxon>
        <taxon>Desulfurococcales</taxon>
        <taxon>Desulfurococcaceae</taxon>
        <taxon>Ignisphaera</taxon>
    </lineage>
</organism>
<dbReference type="PANTHER" id="PTHR42831:SF1">
    <property type="entry name" value="FE-S PROTEIN MATURATION AUXILIARY FACTOR YITW"/>
    <property type="match status" value="1"/>
</dbReference>
<dbReference type="AlphaFoldDB" id="A0A7J2U2U0"/>
<name>A0A7J2U2U0_9CREN</name>
<dbReference type="Pfam" id="PF01883">
    <property type="entry name" value="FeS_assembly_P"/>
    <property type="match status" value="1"/>
</dbReference>
<dbReference type="InterPro" id="IPR052339">
    <property type="entry name" value="Fe-S_Maturation_MIP18"/>
</dbReference>
<feature type="domain" description="MIP18 family-like" evidence="1">
    <location>
        <begin position="12"/>
        <end position="83"/>
    </location>
</feature>
<evidence type="ECO:0000259" key="1">
    <source>
        <dbReference type="Pfam" id="PF01883"/>
    </source>
</evidence>
<dbReference type="InterPro" id="IPR034904">
    <property type="entry name" value="FSCA_dom_sf"/>
</dbReference>
<comment type="caution">
    <text evidence="2">The sequence shown here is derived from an EMBL/GenBank/DDBJ whole genome shotgun (WGS) entry which is preliminary data.</text>
</comment>
<reference evidence="2" key="1">
    <citation type="journal article" date="2020" name="mSystems">
        <title>Genome- and Community-Level Interaction Insights into Carbon Utilization and Element Cycling Functions of Hydrothermarchaeota in Hydrothermal Sediment.</title>
        <authorList>
            <person name="Zhou Z."/>
            <person name="Liu Y."/>
            <person name="Xu W."/>
            <person name="Pan J."/>
            <person name="Luo Z.H."/>
            <person name="Li M."/>
        </authorList>
    </citation>
    <scope>NUCLEOTIDE SEQUENCE [LARGE SCALE GENOMIC DNA]</scope>
    <source>
        <strain evidence="2">SpSt-125</strain>
    </source>
</reference>
<evidence type="ECO:0000313" key="2">
    <source>
        <dbReference type="EMBL" id="HEM67160.1"/>
    </source>
</evidence>
<protein>
    <submittedName>
        <fullName evidence="2">Metal-sulfur cluster assembly factor</fullName>
    </submittedName>
</protein>
<dbReference type="SUPFAM" id="SSF117916">
    <property type="entry name" value="Fe-S cluster assembly (FSCA) domain-like"/>
    <property type="match status" value="1"/>
</dbReference>
<proteinExistence type="predicted"/>
<accession>A0A7J2U2U0</accession>
<gene>
    <name evidence="2" type="ORF">ENO26_06300</name>
</gene>
<dbReference type="Gene3D" id="3.30.300.130">
    <property type="entry name" value="Fe-S cluster assembly (FSCA)"/>
    <property type="match status" value="1"/>
</dbReference>
<dbReference type="PANTHER" id="PTHR42831">
    <property type="entry name" value="FE-S PROTEIN MATURATION AUXILIARY FACTOR YITW"/>
    <property type="match status" value="1"/>
</dbReference>
<dbReference type="EMBL" id="DSEU01000040">
    <property type="protein sequence ID" value="HEM67160.1"/>
    <property type="molecule type" value="Genomic_DNA"/>
</dbReference>